<dbReference type="EMBL" id="JYNV01000240">
    <property type="protein sequence ID" value="KZM21776.1"/>
    <property type="molecule type" value="Genomic_DNA"/>
</dbReference>
<evidence type="ECO:0000313" key="8">
    <source>
        <dbReference type="Proteomes" id="UP000076837"/>
    </source>
</evidence>
<dbReference type="Pfam" id="PF00355">
    <property type="entry name" value="Rieske"/>
    <property type="match status" value="1"/>
</dbReference>
<feature type="domain" description="Rieske" evidence="6">
    <location>
        <begin position="276"/>
        <end position="374"/>
    </location>
</feature>
<dbReference type="Gene3D" id="2.102.10.10">
    <property type="entry name" value="Rieske [2Fe-2S] iron-sulphur domain"/>
    <property type="match status" value="1"/>
</dbReference>
<keyword evidence="1" id="KW-0001">2Fe-2S</keyword>
<comment type="caution">
    <text evidence="7">The sequence shown here is derived from an EMBL/GenBank/DDBJ whole genome shotgun (WGS) entry which is preliminary data.</text>
</comment>
<dbReference type="AlphaFoldDB" id="A0A163BHQ0"/>
<evidence type="ECO:0000256" key="3">
    <source>
        <dbReference type="ARBA" id="ARBA00023004"/>
    </source>
</evidence>
<dbReference type="STRING" id="5454.A0A163BHQ0"/>
<keyword evidence="3" id="KW-0408">Iron</keyword>
<feature type="chain" id="PRO_5007841773" evidence="5">
    <location>
        <begin position="17"/>
        <end position="392"/>
    </location>
</feature>
<keyword evidence="8" id="KW-1185">Reference proteome</keyword>
<dbReference type="GO" id="GO:0051537">
    <property type="term" value="F:2 iron, 2 sulfur cluster binding"/>
    <property type="evidence" value="ECO:0007669"/>
    <property type="project" value="UniProtKB-KW"/>
</dbReference>
<dbReference type="SUPFAM" id="SSF50022">
    <property type="entry name" value="ISP domain"/>
    <property type="match status" value="1"/>
</dbReference>
<evidence type="ECO:0000259" key="6">
    <source>
        <dbReference type="PROSITE" id="PS51296"/>
    </source>
</evidence>
<feature type="signal peptide" evidence="5">
    <location>
        <begin position="1"/>
        <end position="16"/>
    </location>
</feature>
<dbReference type="PANTHER" id="PTHR39599:SF1">
    <property type="entry name" value="GPI-ANCHORED PROTEIN (EUROFUNG)"/>
    <property type="match status" value="1"/>
</dbReference>
<dbReference type="GO" id="GO:0046872">
    <property type="term" value="F:metal ion binding"/>
    <property type="evidence" value="ECO:0007669"/>
    <property type="project" value="UniProtKB-KW"/>
</dbReference>
<evidence type="ECO:0000256" key="4">
    <source>
        <dbReference type="ARBA" id="ARBA00023014"/>
    </source>
</evidence>
<keyword evidence="2" id="KW-0479">Metal-binding</keyword>
<dbReference type="PROSITE" id="PS51296">
    <property type="entry name" value="RIESKE"/>
    <property type="match status" value="1"/>
</dbReference>
<dbReference type="PANTHER" id="PTHR39599">
    <property type="entry name" value="GPI-ANCHORED PROTEIN (EUROFUNG)-RELATED-RELATED"/>
    <property type="match status" value="1"/>
</dbReference>
<gene>
    <name evidence="7" type="ORF">ST47_g7164</name>
</gene>
<reference evidence="7 8" key="1">
    <citation type="journal article" date="2016" name="Sci. Rep.">
        <title>Draft genome sequencing and secretome analysis of fungal phytopathogen Ascochyta rabiei provides insight into the necrotrophic effector repertoire.</title>
        <authorList>
            <person name="Verma S."/>
            <person name="Gazara R.K."/>
            <person name="Nizam S."/>
            <person name="Parween S."/>
            <person name="Chattopadhyay D."/>
            <person name="Verma P.K."/>
        </authorList>
    </citation>
    <scope>NUCLEOTIDE SEQUENCE [LARGE SCALE GENOMIC DNA]</scope>
    <source>
        <strain evidence="7 8">ArDII</strain>
    </source>
</reference>
<dbReference type="InterPro" id="IPR017941">
    <property type="entry name" value="Rieske_2Fe-2S"/>
</dbReference>
<sequence length="392" mass="41463">MRTSIASLLLAPLALAIPDTLAAFEPALEQLEQLPTSNNDTTPVDSIAELLKRQGNSCANNYYACTNLNAAGLCCPRTAVCSADRNNVVACCPQGAACTGTLGVSATGAVTASTTVPFVTASTTSGPFVQATTANAGSGGASTVSNAFYPFPYIATTYTNAAACSSAYTRCQSDAASCTNALMGGARGVTVSAPNGARLSITLAHQTSSPPPSRLLRSPTSMFNFSRAPRGGAAWFNAGPVSSYPNLTSDDGRLAQQHPCQDQYVSGCKVFHVPKEDASQAKEIRIDEWKEGEGDAKDQVMVFRYQGGFVAVNHECPHSSYPLSNGTPFDIEDFGVKLSAGITCPKHDWSFDLHTGRSDRGSYKLAVWETQLRKCDSGDGEEVWVRRKQRIG</sequence>
<evidence type="ECO:0000313" key="7">
    <source>
        <dbReference type="EMBL" id="KZM21776.1"/>
    </source>
</evidence>
<keyword evidence="5" id="KW-0732">Signal</keyword>
<evidence type="ECO:0000256" key="1">
    <source>
        <dbReference type="ARBA" id="ARBA00022714"/>
    </source>
</evidence>
<proteinExistence type="predicted"/>
<protein>
    <submittedName>
        <fullName evidence="7">2 iron, 2 sulfur cluster binding</fullName>
    </submittedName>
</protein>
<name>A0A163BHQ0_DIDRA</name>
<dbReference type="Proteomes" id="UP000076837">
    <property type="component" value="Unassembled WGS sequence"/>
</dbReference>
<evidence type="ECO:0000256" key="2">
    <source>
        <dbReference type="ARBA" id="ARBA00022723"/>
    </source>
</evidence>
<dbReference type="InterPro" id="IPR036922">
    <property type="entry name" value="Rieske_2Fe-2S_sf"/>
</dbReference>
<organism evidence="7 8">
    <name type="scientific">Didymella rabiei</name>
    <name type="common">Chickpea ascochyta blight fungus</name>
    <name type="synonym">Mycosphaerella rabiei</name>
    <dbReference type="NCBI Taxonomy" id="5454"/>
    <lineage>
        <taxon>Eukaryota</taxon>
        <taxon>Fungi</taxon>
        <taxon>Dikarya</taxon>
        <taxon>Ascomycota</taxon>
        <taxon>Pezizomycotina</taxon>
        <taxon>Dothideomycetes</taxon>
        <taxon>Pleosporomycetidae</taxon>
        <taxon>Pleosporales</taxon>
        <taxon>Pleosporineae</taxon>
        <taxon>Didymellaceae</taxon>
        <taxon>Ascochyta</taxon>
    </lineage>
</organism>
<evidence type="ECO:0000256" key="5">
    <source>
        <dbReference type="SAM" id="SignalP"/>
    </source>
</evidence>
<keyword evidence="4" id="KW-0411">Iron-sulfur</keyword>
<accession>A0A163BHQ0</accession>